<comment type="cofactor">
    <cofactor evidence="2">
        <name>Mn(2+)</name>
        <dbReference type="ChEBI" id="CHEBI:29035"/>
    </cofactor>
    <text evidence="2">The Mn(2+) ion enhances activity.</text>
</comment>
<dbReference type="GO" id="GO:0046872">
    <property type="term" value="F:metal ion binding"/>
    <property type="evidence" value="ECO:0007669"/>
    <property type="project" value="UniProtKB-KW"/>
</dbReference>
<feature type="chain" id="PRO_5026228481" evidence="3">
    <location>
        <begin position="24"/>
        <end position="447"/>
    </location>
</feature>
<dbReference type="InterPro" id="IPR002933">
    <property type="entry name" value="Peptidase_M20"/>
</dbReference>
<dbReference type="PANTHER" id="PTHR11014:SF63">
    <property type="entry name" value="METALLOPEPTIDASE, PUTATIVE (AFU_ORTHOLOGUE AFUA_6G09600)-RELATED"/>
    <property type="match status" value="1"/>
</dbReference>
<evidence type="ECO:0000313" key="5">
    <source>
        <dbReference type="EMBL" id="QIP17025.1"/>
    </source>
</evidence>
<dbReference type="KEGG" id="spib:G8759_32520"/>
<dbReference type="EMBL" id="CP050063">
    <property type="protein sequence ID" value="QIP17025.1"/>
    <property type="molecule type" value="Genomic_DNA"/>
</dbReference>
<organism evidence="5 6">
    <name type="scientific">Spirosoma aureum</name>
    <dbReference type="NCBI Taxonomy" id="2692134"/>
    <lineage>
        <taxon>Bacteria</taxon>
        <taxon>Pseudomonadati</taxon>
        <taxon>Bacteroidota</taxon>
        <taxon>Cytophagia</taxon>
        <taxon>Cytophagales</taxon>
        <taxon>Cytophagaceae</taxon>
        <taxon>Spirosoma</taxon>
    </lineage>
</organism>
<keyword evidence="3" id="KW-0732">Signal</keyword>
<dbReference type="GO" id="GO:0019877">
    <property type="term" value="P:diaminopimelate biosynthetic process"/>
    <property type="evidence" value="ECO:0007669"/>
    <property type="project" value="UniProtKB-ARBA"/>
</dbReference>
<dbReference type="InterPro" id="IPR011650">
    <property type="entry name" value="Peptidase_M20_dimer"/>
</dbReference>
<dbReference type="SUPFAM" id="SSF55031">
    <property type="entry name" value="Bacterial exopeptidase dimerisation domain"/>
    <property type="match status" value="1"/>
</dbReference>
<proteinExistence type="predicted"/>
<dbReference type="InterPro" id="IPR017439">
    <property type="entry name" value="Amidohydrolase"/>
</dbReference>
<dbReference type="AlphaFoldDB" id="A0A6G9AXL2"/>
<dbReference type="PIRSF" id="PIRSF005962">
    <property type="entry name" value="Pept_M20D_amidohydro"/>
    <property type="match status" value="1"/>
</dbReference>
<dbReference type="Gene3D" id="3.40.630.10">
    <property type="entry name" value="Zn peptidases"/>
    <property type="match status" value="1"/>
</dbReference>
<dbReference type="Proteomes" id="UP000501802">
    <property type="component" value="Chromosome"/>
</dbReference>
<dbReference type="Gene3D" id="3.30.70.360">
    <property type="match status" value="1"/>
</dbReference>
<keyword evidence="1 5" id="KW-0378">Hydrolase</keyword>
<feature type="domain" description="Peptidase M20 dimerisation" evidence="4">
    <location>
        <begin position="228"/>
        <end position="324"/>
    </location>
</feature>
<reference evidence="5 6" key="1">
    <citation type="submission" date="2020-03" db="EMBL/GenBank/DDBJ databases">
        <authorList>
            <person name="Kim M.K."/>
        </authorList>
    </citation>
    <scope>NUCLEOTIDE SEQUENCE [LARGE SCALE GENOMIC DNA]</scope>
    <source>
        <strain evidence="5 6">BT328</strain>
    </source>
</reference>
<sequence>MGKYQLCASVLAVMSFTAQTVLGQGTTLSARMDKTAEGLEKKVVAWRRDFHQHPELGNREFQTAAKIAAHLQSLGIEVKTGVGKTGVVGLLKGGKPGPVVALRADMDGLPVTERVDLPFKSEAHTEYNGQQTGIMHACGHDTHVAMLMGAAEVLASIKSELKGTVKFIFQPAEEGAPTGEEGGAYLMVKEGVLENPKVDAIFGLHINSQTEVGTIKYRPGATMAAVDSYAIKIKGKQTHGAAPWSGVDPIVTSAQVIMGLQTIVSRNLPLTENAAVVTVGAIHGGIRQNIIPEEVNMIGTIRSLDNEMQKTIHRRINEIATNIAESAGAKADVKIEVMYPVTYNDPKLTDQMVPTLEAVAGKNNIRLTPAQTGAEDFSFYQQKVPGFFYFLGGMTKGKKIEDAAPHHTPDFQIDESCFVLGMKSLCHLTVDYMEQAGKSKGVAISGK</sequence>
<dbReference type="Pfam" id="PF01546">
    <property type="entry name" value="Peptidase_M20"/>
    <property type="match status" value="1"/>
</dbReference>
<dbReference type="SUPFAM" id="SSF53187">
    <property type="entry name" value="Zn-dependent exopeptidases"/>
    <property type="match status" value="1"/>
</dbReference>
<feature type="binding site" evidence="2">
    <location>
        <position position="174"/>
    </location>
    <ligand>
        <name>Mn(2+)</name>
        <dbReference type="ChEBI" id="CHEBI:29035"/>
        <label>2</label>
    </ligand>
</feature>
<evidence type="ECO:0000256" key="1">
    <source>
        <dbReference type="ARBA" id="ARBA00022801"/>
    </source>
</evidence>
<dbReference type="FunFam" id="3.30.70.360:FF:000001">
    <property type="entry name" value="N-acetyldiaminopimelate deacetylase"/>
    <property type="match status" value="1"/>
</dbReference>
<dbReference type="NCBIfam" id="TIGR01891">
    <property type="entry name" value="amidohydrolases"/>
    <property type="match status" value="1"/>
</dbReference>
<dbReference type="Pfam" id="PF07687">
    <property type="entry name" value="M20_dimer"/>
    <property type="match status" value="1"/>
</dbReference>
<dbReference type="RefSeq" id="WP_167217473.1">
    <property type="nucleotide sequence ID" value="NZ_CP050063.1"/>
</dbReference>
<keyword evidence="2" id="KW-0479">Metal-binding</keyword>
<gene>
    <name evidence="5" type="ORF">G8759_32520</name>
</gene>
<evidence type="ECO:0000256" key="3">
    <source>
        <dbReference type="SAM" id="SignalP"/>
    </source>
</evidence>
<feature type="binding site" evidence="2">
    <location>
        <position position="205"/>
    </location>
    <ligand>
        <name>Mn(2+)</name>
        <dbReference type="ChEBI" id="CHEBI:29035"/>
        <label>2</label>
    </ligand>
</feature>
<protein>
    <submittedName>
        <fullName evidence="5">Amidohydrolase</fullName>
    </submittedName>
</protein>
<evidence type="ECO:0000313" key="6">
    <source>
        <dbReference type="Proteomes" id="UP000501802"/>
    </source>
</evidence>
<evidence type="ECO:0000256" key="2">
    <source>
        <dbReference type="PIRSR" id="PIRSR005962-1"/>
    </source>
</evidence>
<feature type="binding site" evidence="2">
    <location>
        <position position="138"/>
    </location>
    <ligand>
        <name>Mn(2+)</name>
        <dbReference type="ChEBI" id="CHEBI:29035"/>
        <label>2</label>
    </ligand>
</feature>
<accession>A0A6G9AXL2</accession>
<feature type="binding site" evidence="2">
    <location>
        <position position="140"/>
    </location>
    <ligand>
        <name>Mn(2+)</name>
        <dbReference type="ChEBI" id="CHEBI:29035"/>
        <label>2</label>
    </ligand>
</feature>
<dbReference type="InterPro" id="IPR036264">
    <property type="entry name" value="Bact_exopeptidase_dim_dom"/>
</dbReference>
<evidence type="ECO:0000259" key="4">
    <source>
        <dbReference type="Pfam" id="PF07687"/>
    </source>
</evidence>
<dbReference type="PANTHER" id="PTHR11014">
    <property type="entry name" value="PEPTIDASE M20 FAMILY MEMBER"/>
    <property type="match status" value="1"/>
</dbReference>
<keyword evidence="2" id="KW-0464">Manganese</keyword>
<feature type="binding site" evidence="2">
    <location>
        <position position="407"/>
    </location>
    <ligand>
        <name>Mn(2+)</name>
        <dbReference type="ChEBI" id="CHEBI:29035"/>
        <label>2</label>
    </ligand>
</feature>
<dbReference type="GO" id="GO:0050118">
    <property type="term" value="F:N-acetyldiaminopimelate deacetylase activity"/>
    <property type="evidence" value="ECO:0007669"/>
    <property type="project" value="UniProtKB-ARBA"/>
</dbReference>
<feature type="signal peptide" evidence="3">
    <location>
        <begin position="1"/>
        <end position="23"/>
    </location>
</feature>
<keyword evidence="6" id="KW-1185">Reference proteome</keyword>
<name>A0A6G9AXL2_9BACT</name>